<evidence type="ECO:0000313" key="3">
    <source>
        <dbReference type="Proteomes" id="UP001156669"/>
    </source>
</evidence>
<name>A0ABQ5Y2M0_9VIBR</name>
<accession>A0ABQ5Y2M0</accession>
<feature type="domain" description="DUF7683" evidence="1">
    <location>
        <begin position="4"/>
        <end position="78"/>
    </location>
</feature>
<dbReference type="Pfam" id="PF24731">
    <property type="entry name" value="DUF7683"/>
    <property type="match status" value="1"/>
</dbReference>
<reference evidence="3" key="1">
    <citation type="journal article" date="2019" name="Int. J. Syst. Evol. Microbiol.">
        <title>The Global Catalogue of Microorganisms (GCM) 10K type strain sequencing project: providing services to taxonomists for standard genome sequencing and annotation.</title>
        <authorList>
            <consortium name="The Broad Institute Genomics Platform"/>
            <consortium name="The Broad Institute Genome Sequencing Center for Infectious Disease"/>
            <person name="Wu L."/>
            <person name="Ma J."/>
        </authorList>
    </citation>
    <scope>NUCLEOTIDE SEQUENCE [LARGE SCALE GENOMIC DNA]</scope>
    <source>
        <strain evidence="3">NBRC 110633</strain>
    </source>
</reference>
<comment type="caution">
    <text evidence="2">The sequence shown here is derived from an EMBL/GenBank/DDBJ whole genome shotgun (WGS) entry which is preliminary data.</text>
</comment>
<dbReference type="EMBL" id="BSOE01000052">
    <property type="protein sequence ID" value="GLR05148.1"/>
    <property type="molecule type" value="Genomic_DNA"/>
</dbReference>
<evidence type="ECO:0000313" key="2">
    <source>
        <dbReference type="EMBL" id="GLR05148.1"/>
    </source>
</evidence>
<dbReference type="InterPro" id="IPR056100">
    <property type="entry name" value="DUF7683"/>
</dbReference>
<gene>
    <name evidence="2" type="ORF">GCM10007906_27360</name>
</gene>
<sequence length="81" mass="9083">MKIVIEKFDKQTELLVSALAIEKEHLDVIAQVLGLKEDDIQFLTSGAGGFDISDAQALDIEKLIDKCFYDPEYDYQLGTTD</sequence>
<keyword evidence="3" id="KW-1185">Reference proteome</keyword>
<evidence type="ECO:0000259" key="1">
    <source>
        <dbReference type="Pfam" id="PF24731"/>
    </source>
</evidence>
<organism evidence="2 3">
    <name type="scientific">Vibrio hyugaensis</name>
    <dbReference type="NCBI Taxonomy" id="1534743"/>
    <lineage>
        <taxon>Bacteria</taxon>
        <taxon>Pseudomonadati</taxon>
        <taxon>Pseudomonadota</taxon>
        <taxon>Gammaproteobacteria</taxon>
        <taxon>Vibrionales</taxon>
        <taxon>Vibrionaceae</taxon>
        <taxon>Vibrio</taxon>
    </lineage>
</organism>
<proteinExistence type="predicted"/>
<dbReference type="Proteomes" id="UP001156669">
    <property type="component" value="Unassembled WGS sequence"/>
</dbReference>
<protein>
    <recommendedName>
        <fullName evidence="1">DUF7683 domain-containing protein</fullName>
    </recommendedName>
</protein>